<dbReference type="CDD" id="cd06530">
    <property type="entry name" value="S26_SPase_I"/>
    <property type="match status" value="1"/>
</dbReference>
<protein>
    <recommendedName>
        <fullName evidence="6">Peptidase S26 domain-containing protein</fullName>
    </recommendedName>
</protein>
<evidence type="ECO:0000256" key="3">
    <source>
        <dbReference type="ARBA" id="ARBA00022989"/>
    </source>
</evidence>
<feature type="transmembrane region" description="Helical" evidence="5">
    <location>
        <begin position="26"/>
        <end position="47"/>
    </location>
</feature>
<dbReference type="Pfam" id="PF10502">
    <property type="entry name" value="Peptidase_S26"/>
    <property type="match status" value="1"/>
</dbReference>
<accession>A0A0F9BPH8</accession>
<dbReference type="AlphaFoldDB" id="A0A0F9BPH8"/>
<evidence type="ECO:0000256" key="2">
    <source>
        <dbReference type="ARBA" id="ARBA00022692"/>
    </source>
</evidence>
<keyword evidence="3 5" id="KW-1133">Transmembrane helix</keyword>
<dbReference type="InterPro" id="IPR001733">
    <property type="entry name" value="Peptidase_S26B"/>
</dbReference>
<feature type="transmembrane region" description="Helical" evidence="5">
    <location>
        <begin position="174"/>
        <end position="195"/>
    </location>
</feature>
<dbReference type="GO" id="GO:0004252">
    <property type="term" value="F:serine-type endopeptidase activity"/>
    <property type="evidence" value="ECO:0007669"/>
    <property type="project" value="InterPro"/>
</dbReference>
<feature type="domain" description="Peptidase S26" evidence="6">
    <location>
        <begin position="54"/>
        <end position="122"/>
    </location>
</feature>
<evidence type="ECO:0000256" key="1">
    <source>
        <dbReference type="ARBA" id="ARBA00004370"/>
    </source>
</evidence>
<sequence>MEEKYIKTSFNKKKLKKKESSPKRNITIAILLIFFAFSGSFLIYYILQQSLSTKTPIVVVVSGSMEPNLLKGDLLFLKGKDPATIKNGTAEGKEGDIIVFDARGLPGWNNAPNEPIVHRVIGKKFESRWYFFTKGDANPSHDGGWVPEDNVIGVVVGRIPYIGWVKILLTDSGLLIPLLVIVSALLIISIVWDIVKGGDEKEKDKRSGELVFTEKTSMDEEIEEIEFDFTKNKEFES</sequence>
<keyword evidence="4 5" id="KW-0472">Membrane</keyword>
<dbReference type="NCBIfam" id="TIGR02228">
    <property type="entry name" value="sigpep_I_arch"/>
    <property type="match status" value="1"/>
</dbReference>
<name>A0A0F9BPH8_9ZZZZ</name>
<comment type="caution">
    <text evidence="7">The sequence shown here is derived from an EMBL/GenBank/DDBJ whole genome shotgun (WGS) entry which is preliminary data.</text>
</comment>
<comment type="subcellular location">
    <subcellularLocation>
        <location evidence="1">Membrane</location>
    </subcellularLocation>
</comment>
<evidence type="ECO:0000256" key="5">
    <source>
        <dbReference type="SAM" id="Phobius"/>
    </source>
</evidence>
<dbReference type="Gene3D" id="2.10.109.10">
    <property type="entry name" value="Umud Fragment, subunit A"/>
    <property type="match status" value="1"/>
</dbReference>
<keyword evidence="2 5" id="KW-0812">Transmembrane</keyword>
<evidence type="ECO:0000313" key="7">
    <source>
        <dbReference type="EMBL" id="KKL23799.1"/>
    </source>
</evidence>
<dbReference type="GO" id="GO:0016020">
    <property type="term" value="C:membrane"/>
    <property type="evidence" value="ECO:0007669"/>
    <property type="project" value="UniProtKB-SubCell"/>
</dbReference>
<dbReference type="InterPro" id="IPR019533">
    <property type="entry name" value="Peptidase_S26"/>
</dbReference>
<gene>
    <name evidence="7" type="ORF">LCGC14_2421780</name>
</gene>
<dbReference type="InterPro" id="IPR036286">
    <property type="entry name" value="LexA/Signal_pep-like_sf"/>
</dbReference>
<dbReference type="PANTHER" id="PTHR10806">
    <property type="entry name" value="SIGNAL PEPTIDASE COMPLEX CATALYTIC SUBUNIT SEC11"/>
    <property type="match status" value="1"/>
</dbReference>
<dbReference type="PRINTS" id="PR00728">
    <property type="entry name" value="SIGNALPTASE"/>
</dbReference>
<dbReference type="EMBL" id="LAZR01036839">
    <property type="protein sequence ID" value="KKL23799.1"/>
    <property type="molecule type" value="Genomic_DNA"/>
</dbReference>
<proteinExistence type="predicted"/>
<evidence type="ECO:0000256" key="4">
    <source>
        <dbReference type="ARBA" id="ARBA00023136"/>
    </source>
</evidence>
<reference evidence="7" key="1">
    <citation type="journal article" date="2015" name="Nature">
        <title>Complex archaea that bridge the gap between prokaryotes and eukaryotes.</title>
        <authorList>
            <person name="Spang A."/>
            <person name="Saw J.H."/>
            <person name="Jorgensen S.L."/>
            <person name="Zaremba-Niedzwiedzka K."/>
            <person name="Martijn J."/>
            <person name="Lind A.E."/>
            <person name="van Eijk R."/>
            <person name="Schleper C."/>
            <person name="Guy L."/>
            <person name="Ettema T.J."/>
        </authorList>
    </citation>
    <scope>NUCLEOTIDE SEQUENCE</scope>
</reference>
<dbReference type="PANTHER" id="PTHR10806:SF6">
    <property type="entry name" value="SIGNAL PEPTIDASE COMPLEX CATALYTIC SUBUNIT SEC11"/>
    <property type="match status" value="1"/>
</dbReference>
<dbReference type="GO" id="GO:0006465">
    <property type="term" value="P:signal peptide processing"/>
    <property type="evidence" value="ECO:0007669"/>
    <property type="project" value="InterPro"/>
</dbReference>
<evidence type="ECO:0000259" key="6">
    <source>
        <dbReference type="Pfam" id="PF10502"/>
    </source>
</evidence>
<dbReference type="SUPFAM" id="SSF51306">
    <property type="entry name" value="LexA/Signal peptidase"/>
    <property type="match status" value="1"/>
</dbReference>
<organism evidence="7">
    <name type="scientific">marine sediment metagenome</name>
    <dbReference type="NCBI Taxonomy" id="412755"/>
    <lineage>
        <taxon>unclassified sequences</taxon>
        <taxon>metagenomes</taxon>
        <taxon>ecological metagenomes</taxon>
    </lineage>
</organism>